<evidence type="ECO:0000313" key="1">
    <source>
        <dbReference type="EMBL" id="TCO57149.1"/>
    </source>
</evidence>
<organism evidence="1 2">
    <name type="scientific">Actinocrispum wychmicini</name>
    <dbReference type="NCBI Taxonomy" id="1213861"/>
    <lineage>
        <taxon>Bacteria</taxon>
        <taxon>Bacillati</taxon>
        <taxon>Actinomycetota</taxon>
        <taxon>Actinomycetes</taxon>
        <taxon>Pseudonocardiales</taxon>
        <taxon>Pseudonocardiaceae</taxon>
        <taxon>Actinocrispum</taxon>
    </lineage>
</organism>
<gene>
    <name evidence="1" type="ORF">EV192_106626</name>
</gene>
<evidence type="ECO:0000313" key="2">
    <source>
        <dbReference type="Proteomes" id="UP000295680"/>
    </source>
</evidence>
<proteinExistence type="predicted"/>
<sequence>MTTPDDREAIEALLPEDRTWLTAQGWRDTSNDYPEIGTERTLE</sequence>
<reference evidence="1 2" key="1">
    <citation type="submission" date="2019-03" db="EMBL/GenBank/DDBJ databases">
        <title>Genomic Encyclopedia of Type Strains, Phase IV (KMG-IV): sequencing the most valuable type-strain genomes for metagenomic binning, comparative biology and taxonomic classification.</title>
        <authorList>
            <person name="Goeker M."/>
        </authorList>
    </citation>
    <scope>NUCLEOTIDE SEQUENCE [LARGE SCALE GENOMIC DNA]</scope>
    <source>
        <strain evidence="1 2">DSM 45934</strain>
    </source>
</reference>
<dbReference type="Proteomes" id="UP000295680">
    <property type="component" value="Unassembled WGS sequence"/>
</dbReference>
<comment type="caution">
    <text evidence="1">The sequence shown here is derived from an EMBL/GenBank/DDBJ whole genome shotgun (WGS) entry which is preliminary data.</text>
</comment>
<name>A0A4R2JKP9_9PSEU</name>
<dbReference type="RefSeq" id="WP_279494380.1">
    <property type="nucleotide sequence ID" value="NZ_SLWS01000006.1"/>
</dbReference>
<dbReference type="EMBL" id="SLWS01000006">
    <property type="protein sequence ID" value="TCO57149.1"/>
    <property type="molecule type" value="Genomic_DNA"/>
</dbReference>
<protein>
    <submittedName>
        <fullName evidence="1">Uncharacterized protein</fullName>
    </submittedName>
</protein>
<dbReference type="AlphaFoldDB" id="A0A4R2JKP9"/>
<keyword evidence="2" id="KW-1185">Reference proteome</keyword>
<accession>A0A4R2JKP9</accession>